<dbReference type="EMBL" id="RBSQ01001426">
    <property type="protein sequence ID" value="RMS44391.1"/>
    <property type="molecule type" value="Genomic_DNA"/>
</dbReference>
<evidence type="ECO:0000313" key="2">
    <source>
        <dbReference type="EMBL" id="RMS44391.1"/>
    </source>
</evidence>
<dbReference type="Proteomes" id="UP000270834">
    <property type="component" value="Unassembled WGS sequence"/>
</dbReference>
<accession>A0A3M5D3S0</accession>
<evidence type="ECO:0000256" key="1">
    <source>
        <dbReference type="SAM" id="MobiDB-lite"/>
    </source>
</evidence>
<proteinExistence type="predicted"/>
<dbReference type="AlphaFoldDB" id="A0A3M5D3S0"/>
<gene>
    <name evidence="2" type="ORF">ALP65_04585</name>
</gene>
<organism evidence="2 3">
    <name type="scientific">Pseudomonas aeruginosa</name>
    <dbReference type="NCBI Taxonomy" id="287"/>
    <lineage>
        <taxon>Bacteria</taxon>
        <taxon>Pseudomonadati</taxon>
        <taxon>Pseudomonadota</taxon>
        <taxon>Gammaproteobacteria</taxon>
        <taxon>Pseudomonadales</taxon>
        <taxon>Pseudomonadaceae</taxon>
        <taxon>Pseudomonas</taxon>
    </lineage>
</organism>
<comment type="caution">
    <text evidence="2">The sequence shown here is derived from an EMBL/GenBank/DDBJ whole genome shotgun (WGS) entry which is preliminary data.</text>
</comment>
<sequence length="312" mass="34112">MQLLETVRIGVAQAVAEEVGEQQVEAIPLAFAIQRQEEQLHGLQALQQRLAVLAPGQGVGQVAAQLAGNAKGQQRFLQVARQAFEDRRQQIGADRLLVAVEQGHFLHLRLLAQPQADEMHAHHPAFGLAIERLQAGLVQIETAALEVFAGFLEAEAQLLEADFQQQPLGPPGSQAQRRLRTRAQGQDQPGRRVLHQAVEAGEDVRVANQVQVVEHQQQRPRIAIEIAEQTFDHRHHRDPHGVLQVGLGVVAKLRHGFAQRLDQLPAETGGVVVFFGKREPGHRLVCYSALPGQGGERAGLAEAGRCGKHQNA</sequence>
<feature type="region of interest" description="Disordered" evidence="1">
    <location>
        <begin position="165"/>
        <end position="189"/>
    </location>
</feature>
<protein>
    <submittedName>
        <fullName evidence="2">Uncharacterized protein</fullName>
    </submittedName>
</protein>
<name>A0A3M5D3S0_PSEAI</name>
<evidence type="ECO:0000313" key="3">
    <source>
        <dbReference type="Proteomes" id="UP000270834"/>
    </source>
</evidence>
<reference evidence="2 3" key="1">
    <citation type="submission" date="2018-08" db="EMBL/GenBank/DDBJ databases">
        <title>Recombination of ecologically and evolutionarily significant loci maintains genetic cohesion in the Pseudomonas syringae species complex.</title>
        <authorList>
            <person name="Dillon M."/>
            <person name="Thakur S."/>
            <person name="Almeida R.N.D."/>
            <person name="Weir B.S."/>
            <person name="Guttman D.S."/>
        </authorList>
    </citation>
    <scope>NUCLEOTIDE SEQUENCE [LARGE SCALE GENOMIC DNA]</scope>
    <source>
        <strain evidence="2 3">ICMP 7846</strain>
    </source>
</reference>